<dbReference type="EMBL" id="JAHYIQ010000048">
    <property type="protein sequence ID" value="KAK1117699.1"/>
    <property type="molecule type" value="Genomic_DNA"/>
</dbReference>
<evidence type="ECO:0000313" key="2">
    <source>
        <dbReference type="EMBL" id="KAK1117699.1"/>
    </source>
</evidence>
<gene>
    <name evidence="2" type="ORF">K0M31_015642</name>
</gene>
<feature type="region of interest" description="Disordered" evidence="1">
    <location>
        <begin position="41"/>
        <end position="63"/>
    </location>
</feature>
<sequence>NIAIEAESTSGTWKSKLGGGYRLNGERMVISSETGGLRARSCEVKTRAHGAQKILSEKKKKEK</sequence>
<organism evidence="2 3">
    <name type="scientific">Melipona bicolor</name>
    <dbReference type="NCBI Taxonomy" id="60889"/>
    <lineage>
        <taxon>Eukaryota</taxon>
        <taxon>Metazoa</taxon>
        <taxon>Ecdysozoa</taxon>
        <taxon>Arthropoda</taxon>
        <taxon>Hexapoda</taxon>
        <taxon>Insecta</taxon>
        <taxon>Pterygota</taxon>
        <taxon>Neoptera</taxon>
        <taxon>Endopterygota</taxon>
        <taxon>Hymenoptera</taxon>
        <taxon>Apocrita</taxon>
        <taxon>Aculeata</taxon>
        <taxon>Apoidea</taxon>
        <taxon>Anthophila</taxon>
        <taxon>Apidae</taxon>
        <taxon>Melipona</taxon>
    </lineage>
</organism>
<reference evidence="2" key="1">
    <citation type="submission" date="2021-10" db="EMBL/GenBank/DDBJ databases">
        <title>Melipona bicolor Genome sequencing and assembly.</title>
        <authorList>
            <person name="Araujo N.S."/>
            <person name="Arias M.C."/>
        </authorList>
    </citation>
    <scope>NUCLEOTIDE SEQUENCE</scope>
    <source>
        <strain evidence="2">USP_2M_L1-L4_2017</strain>
        <tissue evidence="2">Whole body</tissue>
    </source>
</reference>
<keyword evidence="3" id="KW-1185">Reference proteome</keyword>
<dbReference type="AlphaFoldDB" id="A0AA40FES5"/>
<dbReference type="Proteomes" id="UP001177670">
    <property type="component" value="Unassembled WGS sequence"/>
</dbReference>
<comment type="caution">
    <text evidence="2">The sequence shown here is derived from an EMBL/GenBank/DDBJ whole genome shotgun (WGS) entry which is preliminary data.</text>
</comment>
<accession>A0AA40FES5</accession>
<feature type="non-terminal residue" evidence="2">
    <location>
        <position position="1"/>
    </location>
</feature>
<protein>
    <submittedName>
        <fullName evidence="2">Uncharacterized protein</fullName>
    </submittedName>
</protein>
<name>A0AA40FES5_9HYME</name>
<evidence type="ECO:0000256" key="1">
    <source>
        <dbReference type="SAM" id="MobiDB-lite"/>
    </source>
</evidence>
<proteinExistence type="predicted"/>
<evidence type="ECO:0000313" key="3">
    <source>
        <dbReference type="Proteomes" id="UP001177670"/>
    </source>
</evidence>